<sequence>MVKVVKRPAAKPSRTKKSRNKVQTFSHVVPLGSTCLVAKHLDNCGLRVCKFPFDWMFSTPYLIRHALLDNFKTFLDASKYERGNEGGDEFKNGTIHKIYHRMQNSKGKKVIFPHHQLWPGAINAGRDRNSFSRSVARLRQVFRSKTTRTLFVVAINATKETHLTAMRDETWQPEGQGKCPVPEVGGPELCSRAEVLRLFDCLQQKVAGPFHLEVIYLLHGAKTRVRRHLALEKRVRDRSLRVSELACRGENTGLAFRRDSDKLAFHKLIACQRRIKPTSLDTRRTKGYHEAAADEGEKASSSKVGPKKASESSNKRKLRFVQENPKTPGSNAHKRYEAYKKARTVQEFLDLGGAKGDLNWDRASGFLTFL</sequence>
<gene>
    <name evidence="2" type="ORF">SPIL2461_LOCUS16904</name>
</gene>
<dbReference type="Proteomes" id="UP000649617">
    <property type="component" value="Unassembled WGS sequence"/>
</dbReference>
<feature type="compositionally biased region" description="Basic residues" evidence="1">
    <location>
        <begin position="1"/>
        <end position="20"/>
    </location>
</feature>
<dbReference type="EMBL" id="CAJNIZ010042816">
    <property type="protein sequence ID" value="CAE7639127.1"/>
    <property type="molecule type" value="Genomic_DNA"/>
</dbReference>
<feature type="region of interest" description="Disordered" evidence="1">
    <location>
        <begin position="1"/>
        <end position="21"/>
    </location>
</feature>
<dbReference type="Pfam" id="PF08795">
    <property type="entry name" value="DUF1796"/>
    <property type="match status" value="1"/>
</dbReference>
<organism evidence="2 3">
    <name type="scientific">Symbiodinium pilosum</name>
    <name type="common">Dinoflagellate</name>
    <dbReference type="NCBI Taxonomy" id="2952"/>
    <lineage>
        <taxon>Eukaryota</taxon>
        <taxon>Sar</taxon>
        <taxon>Alveolata</taxon>
        <taxon>Dinophyceae</taxon>
        <taxon>Suessiales</taxon>
        <taxon>Symbiodiniaceae</taxon>
        <taxon>Symbiodinium</taxon>
    </lineage>
</organism>
<dbReference type="InterPro" id="IPR014903">
    <property type="entry name" value="DUF1796"/>
</dbReference>
<dbReference type="AlphaFoldDB" id="A0A812VH48"/>
<keyword evidence="3" id="KW-1185">Reference proteome</keyword>
<feature type="region of interest" description="Disordered" evidence="1">
    <location>
        <begin position="281"/>
        <end position="335"/>
    </location>
</feature>
<proteinExistence type="predicted"/>
<protein>
    <submittedName>
        <fullName evidence="2">Uncharacterized protein</fullName>
    </submittedName>
</protein>
<evidence type="ECO:0000313" key="3">
    <source>
        <dbReference type="Proteomes" id="UP000649617"/>
    </source>
</evidence>
<evidence type="ECO:0000256" key="1">
    <source>
        <dbReference type="SAM" id="MobiDB-lite"/>
    </source>
</evidence>
<accession>A0A812VH48</accession>
<reference evidence="2" key="1">
    <citation type="submission" date="2021-02" db="EMBL/GenBank/DDBJ databases">
        <authorList>
            <person name="Dougan E. K."/>
            <person name="Rhodes N."/>
            <person name="Thang M."/>
            <person name="Chan C."/>
        </authorList>
    </citation>
    <scope>NUCLEOTIDE SEQUENCE</scope>
</reference>
<dbReference type="OrthoDB" id="424812at2759"/>
<name>A0A812VH48_SYMPI</name>
<feature type="compositionally biased region" description="Basic and acidic residues" evidence="1">
    <location>
        <begin position="281"/>
        <end position="300"/>
    </location>
</feature>
<evidence type="ECO:0000313" key="2">
    <source>
        <dbReference type="EMBL" id="CAE7639127.1"/>
    </source>
</evidence>
<comment type="caution">
    <text evidence="2">The sequence shown here is derived from an EMBL/GenBank/DDBJ whole genome shotgun (WGS) entry which is preliminary data.</text>
</comment>